<feature type="transmembrane region" description="Helical" evidence="7">
    <location>
        <begin position="281"/>
        <end position="302"/>
    </location>
</feature>
<feature type="region of interest" description="Disordered" evidence="6">
    <location>
        <begin position="59"/>
        <end position="84"/>
    </location>
</feature>
<feature type="transmembrane region" description="Helical" evidence="7">
    <location>
        <begin position="451"/>
        <end position="469"/>
    </location>
</feature>
<sequence>MAYSRLSVVPKTPESSWRASRQQQCPNLSGRKASIAAVSCGEYTSPACSVMRRPASRAAVNAPSQAAQDPTLGSPDSSRYTTASPAKSCTTSAAMRRMAACVVVMAWMTSKRRKQSASERPAAASGGEAMGLLQAYWRCGPLVIATAALSFSLTALCVKFIGDDLSPFETIPASALLCFLALSGLVLRQGLPLAGQPPAGGREGGDGGGVVPAGAGGGVRIMALTLLRAACGSVATMCFCLALERLTLDDAVVLFFMSPVFASLLDWAVSGRSPGASGLGAIALVLTGAILVTQPPVLLSALRALARSVLGPGQGSAPPPPDGPDAPSDSLDSTGVVLALVAAAANASGFLAVNQLRGAQHPLVLTWWYNLVLCVGTAAPLAFGWPSPATLPSPRVAALVATLGGTQLVAQMCLNRGFQLESAGRGAAINVLQVLFSFLLDVLVLGNSPNLLSVAGSALVAAGVLFVALSGDGGRRAGPAGAGAGQEEAAPLMVSPVALVKAEAADRMEQGCCGGDATSEPTHRVAAAAGSGRAVVVARVPGGLGSLEEPLLLDGAE</sequence>
<dbReference type="SUPFAM" id="SSF103481">
    <property type="entry name" value="Multidrug resistance efflux transporter EmrE"/>
    <property type="match status" value="2"/>
</dbReference>
<organism evidence="9 10">
    <name type="scientific">Tetrabaena socialis</name>
    <dbReference type="NCBI Taxonomy" id="47790"/>
    <lineage>
        <taxon>Eukaryota</taxon>
        <taxon>Viridiplantae</taxon>
        <taxon>Chlorophyta</taxon>
        <taxon>core chlorophytes</taxon>
        <taxon>Chlorophyceae</taxon>
        <taxon>CS clade</taxon>
        <taxon>Chlamydomonadales</taxon>
        <taxon>Tetrabaenaceae</taxon>
        <taxon>Tetrabaena</taxon>
    </lineage>
</organism>
<comment type="caution">
    <text evidence="9">The sequence shown here is derived from an EMBL/GenBank/DDBJ whole genome shotgun (WGS) entry which is preliminary data.</text>
</comment>
<accession>A0A2J8AID1</accession>
<evidence type="ECO:0000313" key="9">
    <source>
        <dbReference type="EMBL" id="PNH12274.1"/>
    </source>
</evidence>
<feature type="domain" description="EamA" evidence="8">
    <location>
        <begin position="334"/>
        <end position="468"/>
    </location>
</feature>
<feature type="transmembrane region" description="Helical" evidence="7">
    <location>
        <begin position="334"/>
        <end position="353"/>
    </location>
</feature>
<keyword evidence="5 7" id="KW-0472">Membrane</keyword>
<reference evidence="9 10" key="1">
    <citation type="journal article" date="2017" name="Mol. Biol. Evol.">
        <title>The 4-celled Tetrabaena socialis nuclear genome reveals the essential components for genetic control of cell number at the origin of multicellularity in the volvocine lineage.</title>
        <authorList>
            <person name="Featherston J."/>
            <person name="Arakaki Y."/>
            <person name="Hanschen E.R."/>
            <person name="Ferris P.J."/>
            <person name="Michod R.E."/>
            <person name="Olson B.J.S.C."/>
            <person name="Nozaki H."/>
            <person name="Durand P.M."/>
        </authorList>
    </citation>
    <scope>NUCLEOTIDE SEQUENCE [LARGE SCALE GENOMIC DNA]</scope>
    <source>
        <strain evidence="9 10">NIES-571</strain>
    </source>
</reference>
<proteinExistence type="inferred from homology"/>
<feature type="transmembrane region" description="Helical" evidence="7">
    <location>
        <begin position="252"/>
        <end position="269"/>
    </location>
</feature>
<gene>
    <name evidence="9" type="ORF">TSOC_000765</name>
</gene>
<evidence type="ECO:0000256" key="3">
    <source>
        <dbReference type="ARBA" id="ARBA00022692"/>
    </source>
</evidence>
<evidence type="ECO:0000256" key="4">
    <source>
        <dbReference type="ARBA" id="ARBA00022989"/>
    </source>
</evidence>
<dbReference type="GO" id="GO:0016020">
    <property type="term" value="C:membrane"/>
    <property type="evidence" value="ECO:0007669"/>
    <property type="project" value="UniProtKB-SubCell"/>
</dbReference>
<dbReference type="InterPro" id="IPR000620">
    <property type="entry name" value="EamA_dom"/>
</dbReference>
<dbReference type="PANTHER" id="PTHR22911:SF6">
    <property type="entry name" value="SOLUTE CARRIER FAMILY 35 MEMBER G1"/>
    <property type="match status" value="1"/>
</dbReference>
<name>A0A2J8AID1_9CHLO</name>
<feature type="transmembrane region" description="Helical" evidence="7">
    <location>
        <begin position="365"/>
        <end position="384"/>
    </location>
</feature>
<feature type="transmembrane region" description="Helical" evidence="7">
    <location>
        <begin position="426"/>
        <end position="445"/>
    </location>
</feature>
<evidence type="ECO:0000313" key="10">
    <source>
        <dbReference type="Proteomes" id="UP000236333"/>
    </source>
</evidence>
<dbReference type="EMBL" id="PGGS01000011">
    <property type="protein sequence ID" value="PNH12274.1"/>
    <property type="molecule type" value="Genomic_DNA"/>
</dbReference>
<dbReference type="InterPro" id="IPR037185">
    <property type="entry name" value="EmrE-like"/>
</dbReference>
<keyword evidence="3 7" id="KW-0812">Transmembrane</keyword>
<evidence type="ECO:0000256" key="5">
    <source>
        <dbReference type="ARBA" id="ARBA00023136"/>
    </source>
</evidence>
<dbReference type="OrthoDB" id="306876at2759"/>
<feature type="region of interest" description="Disordered" evidence="6">
    <location>
        <begin position="1"/>
        <end position="23"/>
    </location>
</feature>
<comment type="similarity">
    <text evidence="2">Belongs to the drug/metabolite transporter (DMT) superfamily. Plant drug/metabolite exporter (P-DME) (TC 2.A.7.4) family.</text>
</comment>
<dbReference type="Pfam" id="PF00892">
    <property type="entry name" value="EamA"/>
    <property type="match status" value="2"/>
</dbReference>
<feature type="domain" description="EamA" evidence="8">
    <location>
        <begin position="140"/>
        <end position="293"/>
    </location>
</feature>
<keyword evidence="4 7" id="KW-1133">Transmembrane helix</keyword>
<feature type="compositionally biased region" description="Polar residues" evidence="6">
    <location>
        <begin position="74"/>
        <end position="84"/>
    </location>
</feature>
<feature type="compositionally biased region" description="Polar residues" evidence="6">
    <location>
        <begin position="13"/>
        <end position="23"/>
    </location>
</feature>
<feature type="transmembrane region" description="Helical" evidence="7">
    <location>
        <begin position="396"/>
        <end position="414"/>
    </location>
</feature>
<dbReference type="AlphaFoldDB" id="A0A2J8AID1"/>
<keyword evidence="10" id="KW-1185">Reference proteome</keyword>
<evidence type="ECO:0000256" key="6">
    <source>
        <dbReference type="SAM" id="MobiDB-lite"/>
    </source>
</evidence>
<dbReference type="PANTHER" id="PTHR22911">
    <property type="entry name" value="ACYL-MALONYL CONDENSING ENZYME-RELATED"/>
    <property type="match status" value="1"/>
</dbReference>
<dbReference type="Proteomes" id="UP000236333">
    <property type="component" value="Unassembled WGS sequence"/>
</dbReference>
<evidence type="ECO:0000256" key="2">
    <source>
        <dbReference type="ARBA" id="ARBA00007635"/>
    </source>
</evidence>
<comment type="subcellular location">
    <subcellularLocation>
        <location evidence="1">Membrane</location>
        <topology evidence="1">Multi-pass membrane protein</topology>
    </subcellularLocation>
</comment>
<evidence type="ECO:0000256" key="7">
    <source>
        <dbReference type="SAM" id="Phobius"/>
    </source>
</evidence>
<protein>
    <recommendedName>
        <fullName evidence="8">EamA domain-containing protein</fullName>
    </recommendedName>
</protein>
<evidence type="ECO:0000259" key="8">
    <source>
        <dbReference type="Pfam" id="PF00892"/>
    </source>
</evidence>
<evidence type="ECO:0000256" key="1">
    <source>
        <dbReference type="ARBA" id="ARBA00004141"/>
    </source>
</evidence>